<accession>A0AAU9K0N4</accession>
<feature type="coiled-coil region" evidence="1">
    <location>
        <begin position="371"/>
        <end position="418"/>
    </location>
</feature>
<comment type="caution">
    <text evidence="2">The sequence shown here is derived from an EMBL/GenBank/DDBJ whole genome shotgun (WGS) entry which is preliminary data.</text>
</comment>
<reference evidence="2" key="1">
    <citation type="submission" date="2021-09" db="EMBL/GenBank/DDBJ databases">
        <authorList>
            <consortium name="AG Swart"/>
            <person name="Singh M."/>
            <person name="Singh A."/>
            <person name="Seah K."/>
            <person name="Emmerich C."/>
        </authorList>
    </citation>
    <scope>NUCLEOTIDE SEQUENCE</scope>
    <source>
        <strain evidence="2">ATCC30299</strain>
    </source>
</reference>
<name>A0AAU9K0N4_9CILI</name>
<dbReference type="EMBL" id="CAJZBQ010000051">
    <property type="protein sequence ID" value="CAG9330443.1"/>
    <property type="molecule type" value="Genomic_DNA"/>
</dbReference>
<keyword evidence="1" id="KW-0175">Coiled coil</keyword>
<evidence type="ECO:0000313" key="3">
    <source>
        <dbReference type="Proteomes" id="UP001162131"/>
    </source>
</evidence>
<keyword evidence="3" id="KW-1185">Reference proteome</keyword>
<dbReference type="Proteomes" id="UP001162131">
    <property type="component" value="Unassembled WGS sequence"/>
</dbReference>
<evidence type="ECO:0000313" key="2">
    <source>
        <dbReference type="EMBL" id="CAG9330443.1"/>
    </source>
</evidence>
<organism evidence="2 3">
    <name type="scientific">Blepharisma stoltei</name>
    <dbReference type="NCBI Taxonomy" id="1481888"/>
    <lineage>
        <taxon>Eukaryota</taxon>
        <taxon>Sar</taxon>
        <taxon>Alveolata</taxon>
        <taxon>Ciliophora</taxon>
        <taxon>Postciliodesmatophora</taxon>
        <taxon>Heterotrichea</taxon>
        <taxon>Heterotrichida</taxon>
        <taxon>Blepharismidae</taxon>
        <taxon>Blepharisma</taxon>
    </lineage>
</organism>
<protein>
    <submittedName>
        <fullName evidence="2">Uncharacterized protein</fullName>
    </submittedName>
</protein>
<dbReference type="AlphaFoldDB" id="A0AAU9K0N4"/>
<sequence>MNNFPNSLNRSKQEYAKKLEKVVAFMTKHNFSHPFITQACKFLNFLPEQLIKKSFDEMSDPKISKDIQILRYNHYEARRSAKVTMVAQYILENNLLSSPHSKNNSSIFQAGIFITPVRDSSTPSLSPKRKYYIRSVTPDIPLTVPISPGELNQKRLRFARNQSIRYKKVLDNKKKIKVSEEEKTKEYIKRFEQKEKSIEIERQLQSKERSLKISKLEEKRKAMLLKKYQQTMISENEALKMYHSFSNDLKSKESFSTSPTRRLNLDEEYFDDKYDDEETLTQLQRINKKLEESARKAQLSIMEKASSSYVRSLSAARAREARETLNSRMEEKRIVRILKLQENTEKSERIRKAKLAEETKRISELNKGIHIKRQEEQRKELESTLKKEDVLNCNEAKREKARAEIKEATLKKTLLLAEKNILKKRDQEENLLRQSKKIDDFFMKVLNKYEDEKRKTPSPSNLAKMNTGGIIVLEKCKKSI</sequence>
<evidence type="ECO:0000256" key="1">
    <source>
        <dbReference type="SAM" id="Coils"/>
    </source>
</evidence>
<proteinExistence type="predicted"/>
<gene>
    <name evidence="2" type="ORF">BSTOLATCC_MIC51033</name>
</gene>